<evidence type="ECO:0000313" key="15">
    <source>
        <dbReference type="Proteomes" id="UP000054270"/>
    </source>
</evidence>
<keyword evidence="7" id="KW-0496">Mitochondrion</keyword>
<protein>
    <recommendedName>
        <fullName evidence="12">Tafazzin family protein</fullName>
    </recommendedName>
</protein>
<dbReference type="GO" id="GO:0005741">
    <property type="term" value="C:mitochondrial outer membrane"/>
    <property type="evidence" value="ECO:0007669"/>
    <property type="project" value="UniProtKB-SubCell"/>
</dbReference>
<evidence type="ECO:0000256" key="12">
    <source>
        <dbReference type="RuleBase" id="RU365062"/>
    </source>
</evidence>
<dbReference type="InterPro" id="IPR002123">
    <property type="entry name" value="Plipid/glycerol_acylTrfase"/>
</dbReference>
<gene>
    <name evidence="14" type="ORF">HYPSUDRAFT_38656</name>
</gene>
<evidence type="ECO:0000256" key="10">
    <source>
        <dbReference type="ARBA" id="ARBA00024323"/>
    </source>
</evidence>
<keyword evidence="8" id="KW-0472">Membrane</keyword>
<keyword evidence="4" id="KW-1000">Mitochondrion outer membrane</keyword>
<evidence type="ECO:0000256" key="9">
    <source>
        <dbReference type="ARBA" id="ARBA00023315"/>
    </source>
</evidence>
<organism evidence="14 15">
    <name type="scientific">Hypholoma sublateritium (strain FD-334 SS-4)</name>
    <dbReference type="NCBI Taxonomy" id="945553"/>
    <lineage>
        <taxon>Eukaryota</taxon>
        <taxon>Fungi</taxon>
        <taxon>Dikarya</taxon>
        <taxon>Basidiomycota</taxon>
        <taxon>Agaricomycotina</taxon>
        <taxon>Agaricomycetes</taxon>
        <taxon>Agaricomycetidae</taxon>
        <taxon>Agaricales</taxon>
        <taxon>Agaricineae</taxon>
        <taxon>Strophariaceae</taxon>
        <taxon>Hypholoma</taxon>
    </lineage>
</organism>
<keyword evidence="3" id="KW-0808">Transferase</keyword>
<accession>A0A0D2P133</accession>
<evidence type="ECO:0000313" key="14">
    <source>
        <dbReference type="EMBL" id="KJA24599.1"/>
    </source>
</evidence>
<evidence type="ECO:0000256" key="5">
    <source>
        <dbReference type="ARBA" id="ARBA00022792"/>
    </source>
</evidence>
<dbReference type="AlphaFoldDB" id="A0A0D2P133"/>
<dbReference type="Pfam" id="PF01553">
    <property type="entry name" value="Acyltransferase"/>
    <property type="match status" value="1"/>
</dbReference>
<dbReference type="OrthoDB" id="193467at2759"/>
<dbReference type="PRINTS" id="PR00979">
    <property type="entry name" value="TAFAZZIN"/>
</dbReference>
<dbReference type="PANTHER" id="PTHR12497">
    <property type="entry name" value="TAZ PROTEIN TAFAZZIN"/>
    <property type="match status" value="1"/>
</dbReference>
<dbReference type="GO" id="GO:0047184">
    <property type="term" value="F:1-acylglycerophosphocholine O-acyltransferase activity"/>
    <property type="evidence" value="ECO:0007669"/>
    <property type="project" value="TreeGrafter"/>
</dbReference>
<proteinExistence type="inferred from homology"/>
<evidence type="ECO:0000256" key="8">
    <source>
        <dbReference type="ARBA" id="ARBA00023136"/>
    </source>
</evidence>
<keyword evidence="15" id="KW-1185">Reference proteome</keyword>
<evidence type="ECO:0000256" key="11">
    <source>
        <dbReference type="ARBA" id="ARBA00047906"/>
    </source>
</evidence>
<dbReference type="GO" id="GO:0007007">
    <property type="term" value="P:inner mitochondrial membrane organization"/>
    <property type="evidence" value="ECO:0007669"/>
    <property type="project" value="TreeGrafter"/>
</dbReference>
<dbReference type="OMA" id="EIMFTNP"/>
<dbReference type="CDD" id="cd07989">
    <property type="entry name" value="LPLAT_AGPAT-like"/>
    <property type="match status" value="1"/>
</dbReference>
<comment type="similarity">
    <text evidence="2 12">Belongs to the taffazin family.</text>
</comment>
<evidence type="ECO:0000256" key="3">
    <source>
        <dbReference type="ARBA" id="ARBA00022679"/>
    </source>
</evidence>
<keyword evidence="5" id="KW-0999">Mitochondrion inner membrane</keyword>
<dbReference type="GO" id="GO:0035965">
    <property type="term" value="P:cardiolipin acyl-chain remodeling"/>
    <property type="evidence" value="ECO:0007669"/>
    <property type="project" value="TreeGrafter"/>
</dbReference>
<evidence type="ECO:0000256" key="6">
    <source>
        <dbReference type="ARBA" id="ARBA00023098"/>
    </source>
</evidence>
<evidence type="ECO:0000259" key="13">
    <source>
        <dbReference type="SMART" id="SM00563"/>
    </source>
</evidence>
<evidence type="ECO:0000256" key="2">
    <source>
        <dbReference type="ARBA" id="ARBA00010524"/>
    </source>
</evidence>
<dbReference type="STRING" id="945553.A0A0D2P133"/>
<dbReference type="GO" id="GO:0005743">
    <property type="term" value="C:mitochondrial inner membrane"/>
    <property type="evidence" value="ECO:0007669"/>
    <property type="project" value="UniProtKB-SubCell"/>
</dbReference>
<keyword evidence="9" id="KW-0012">Acyltransferase</keyword>
<evidence type="ECO:0000256" key="7">
    <source>
        <dbReference type="ARBA" id="ARBA00023128"/>
    </source>
</evidence>
<dbReference type="InterPro" id="IPR000872">
    <property type="entry name" value="Tafazzin"/>
</dbReference>
<name>A0A0D2P133_HYPSF</name>
<sequence length="272" mass="30021">MSRVLSAAVVSSVGLISKAFLYSGLCSLQVNGLHNLEDALNSPKRAAGQGVVTVCNHISTLDDPVIWGVLPTRYYFSAKTTRWVLGASEIMFTNPLLSAFFSLGQTLETFRGKGIYQDAVNVAIQRINQGGWVHMYGEGKVNQPCTYPFDKLGQAHLPRFKWGIGRILMEAKIQPVIIPMWLTGFEKLMPVGRPFPYNYFPRPGGHLTITFGEPVSRNEISQALNDFRNDGLYTAEHVSEVRRNVTSILHRGVESLGRSVSGPLLGGVTREP</sequence>
<feature type="domain" description="Phospholipid/glycerol acyltransferase" evidence="13">
    <location>
        <begin position="51"/>
        <end position="185"/>
    </location>
</feature>
<dbReference type="SUPFAM" id="SSF69593">
    <property type="entry name" value="Glycerol-3-phosphate (1)-acyltransferase"/>
    <property type="match status" value="1"/>
</dbReference>
<dbReference type="EMBL" id="KN817536">
    <property type="protein sequence ID" value="KJA24599.1"/>
    <property type="molecule type" value="Genomic_DNA"/>
</dbReference>
<keyword evidence="6" id="KW-0443">Lipid metabolism</keyword>
<reference evidence="15" key="1">
    <citation type="submission" date="2014-04" db="EMBL/GenBank/DDBJ databases">
        <title>Evolutionary Origins and Diversification of the Mycorrhizal Mutualists.</title>
        <authorList>
            <consortium name="DOE Joint Genome Institute"/>
            <consortium name="Mycorrhizal Genomics Consortium"/>
            <person name="Kohler A."/>
            <person name="Kuo A."/>
            <person name="Nagy L.G."/>
            <person name="Floudas D."/>
            <person name="Copeland A."/>
            <person name="Barry K.W."/>
            <person name="Cichocki N."/>
            <person name="Veneault-Fourrey C."/>
            <person name="LaButti K."/>
            <person name="Lindquist E.A."/>
            <person name="Lipzen A."/>
            <person name="Lundell T."/>
            <person name="Morin E."/>
            <person name="Murat C."/>
            <person name="Riley R."/>
            <person name="Ohm R."/>
            <person name="Sun H."/>
            <person name="Tunlid A."/>
            <person name="Henrissat B."/>
            <person name="Grigoriev I.V."/>
            <person name="Hibbett D.S."/>
            <person name="Martin F."/>
        </authorList>
    </citation>
    <scope>NUCLEOTIDE SEQUENCE [LARGE SCALE GENOMIC DNA]</scope>
    <source>
        <strain evidence="15">FD-334 SS-4</strain>
    </source>
</reference>
<comment type="catalytic activity">
    <reaction evidence="11">
        <text>1'-[1,2-diacyl-sn-glycero-3-phospho],3'-[1-acyl-sn-glycero-3-phospho]-glycerol + a 1,2-diacyl-sn-glycero-3-phosphocholine = a cardiolipin + a 1-acyl-sn-glycero-3-phosphocholine</text>
        <dbReference type="Rhea" id="RHEA:33731"/>
        <dbReference type="ChEBI" id="CHEBI:57643"/>
        <dbReference type="ChEBI" id="CHEBI:58168"/>
        <dbReference type="ChEBI" id="CHEBI:62237"/>
        <dbReference type="ChEBI" id="CHEBI:64743"/>
    </reaction>
    <physiologicalReaction direction="left-to-right" evidence="11">
        <dbReference type="Rhea" id="RHEA:33732"/>
    </physiologicalReaction>
    <physiologicalReaction direction="right-to-left" evidence="11">
        <dbReference type="Rhea" id="RHEA:33733"/>
    </physiologicalReaction>
</comment>
<evidence type="ECO:0000256" key="1">
    <source>
        <dbReference type="ARBA" id="ARBA00004137"/>
    </source>
</evidence>
<comment type="subcellular location">
    <subcellularLocation>
        <location evidence="1">Mitochondrion inner membrane</location>
        <topology evidence="1">Peripheral membrane protein</topology>
        <orientation evidence="1">Intermembrane side</orientation>
    </subcellularLocation>
    <subcellularLocation>
        <location evidence="10">Mitochondrion outer membrane</location>
        <topology evidence="10">Peripheral membrane protein</topology>
        <orientation evidence="10">Intermembrane side</orientation>
    </subcellularLocation>
</comment>
<dbReference type="SMART" id="SM00563">
    <property type="entry name" value="PlsC"/>
    <property type="match status" value="1"/>
</dbReference>
<dbReference type="PANTHER" id="PTHR12497:SF0">
    <property type="entry name" value="TAFAZZIN"/>
    <property type="match status" value="1"/>
</dbReference>
<dbReference type="Proteomes" id="UP000054270">
    <property type="component" value="Unassembled WGS sequence"/>
</dbReference>
<evidence type="ECO:0000256" key="4">
    <source>
        <dbReference type="ARBA" id="ARBA00022787"/>
    </source>
</evidence>